<dbReference type="GO" id="GO:0009083">
    <property type="term" value="P:branched-chain amino acid catabolic process"/>
    <property type="evidence" value="ECO:0007669"/>
    <property type="project" value="TreeGrafter"/>
</dbReference>
<dbReference type="EMBL" id="JACHJL010000002">
    <property type="protein sequence ID" value="MBB5934022.1"/>
    <property type="molecule type" value="Genomic_DNA"/>
</dbReference>
<evidence type="ECO:0000313" key="6">
    <source>
        <dbReference type="EMBL" id="MBB5934022.1"/>
    </source>
</evidence>
<proteinExistence type="predicted"/>
<accession>A0A7W9UWX4</accession>
<dbReference type="Gene3D" id="3.40.50.970">
    <property type="match status" value="1"/>
</dbReference>
<dbReference type="InterPro" id="IPR017596">
    <property type="entry name" value="PdhA/BkdA"/>
</dbReference>
<keyword evidence="7" id="KW-1185">Reference proteome</keyword>
<comment type="cofactor">
    <cofactor evidence="1">
        <name>thiamine diphosphate</name>
        <dbReference type="ChEBI" id="CHEBI:58937"/>
    </cofactor>
</comment>
<comment type="caution">
    <text evidence="6">The sequence shown here is derived from an EMBL/GenBank/DDBJ whole genome shotgun (WGS) entry which is preliminary data.</text>
</comment>
<evidence type="ECO:0000256" key="1">
    <source>
        <dbReference type="ARBA" id="ARBA00001964"/>
    </source>
</evidence>
<feature type="domain" description="Dehydrogenase E1 component" evidence="5">
    <location>
        <begin position="62"/>
        <end position="343"/>
    </location>
</feature>
<dbReference type="AlphaFoldDB" id="A0A7W9UWX4"/>
<keyword evidence="6" id="KW-0670">Pyruvate</keyword>
<evidence type="ECO:0000259" key="5">
    <source>
        <dbReference type="Pfam" id="PF00676"/>
    </source>
</evidence>
<dbReference type="GO" id="GO:0000287">
    <property type="term" value="F:magnesium ion binding"/>
    <property type="evidence" value="ECO:0007669"/>
    <property type="project" value="UniProtKB-ARBA"/>
</dbReference>
<evidence type="ECO:0000256" key="2">
    <source>
        <dbReference type="ARBA" id="ARBA00023002"/>
    </source>
</evidence>
<name>A0A7W9UWX4_9ACTN</name>
<dbReference type="InterPro" id="IPR050771">
    <property type="entry name" value="Alpha-ketoacid_DH_E1_comp"/>
</dbReference>
<protein>
    <submittedName>
        <fullName evidence="6">Pyruvate dehydrogenase E1 component alpha subunit</fullName>
        <ecNumber evidence="6">1.2.4.1</ecNumber>
    </submittedName>
</protein>
<organism evidence="6 7">
    <name type="scientific">Streptomyces zagrosensis</name>
    <dbReference type="NCBI Taxonomy" id="1042984"/>
    <lineage>
        <taxon>Bacteria</taxon>
        <taxon>Bacillati</taxon>
        <taxon>Actinomycetota</taxon>
        <taxon>Actinomycetes</taxon>
        <taxon>Kitasatosporales</taxon>
        <taxon>Streptomycetaceae</taxon>
        <taxon>Streptomyces</taxon>
    </lineage>
</organism>
<dbReference type="GO" id="GO:0004739">
    <property type="term" value="F:pyruvate dehydrogenase (acetyl-transferring) activity"/>
    <property type="evidence" value="ECO:0007669"/>
    <property type="project" value="UniProtKB-EC"/>
</dbReference>
<dbReference type="NCBIfam" id="TIGR03181">
    <property type="entry name" value="PDH_E1_alph_x"/>
    <property type="match status" value="1"/>
</dbReference>
<evidence type="ECO:0000313" key="7">
    <source>
        <dbReference type="Proteomes" id="UP000588098"/>
    </source>
</evidence>
<keyword evidence="3" id="KW-0786">Thiamine pyrophosphate</keyword>
<reference evidence="6 7" key="1">
    <citation type="submission" date="2020-08" db="EMBL/GenBank/DDBJ databases">
        <title>Genomic Encyclopedia of Type Strains, Phase III (KMG-III): the genomes of soil and plant-associated and newly described type strains.</title>
        <authorList>
            <person name="Whitman W."/>
        </authorList>
    </citation>
    <scope>NUCLEOTIDE SEQUENCE [LARGE SCALE GENOMIC DNA]</scope>
    <source>
        <strain evidence="6 7">CECT 8305</strain>
    </source>
</reference>
<dbReference type="RefSeq" id="WP_184569313.1">
    <property type="nucleotide sequence ID" value="NZ_JACHJL010000002.1"/>
</dbReference>
<dbReference type="InterPro" id="IPR029061">
    <property type="entry name" value="THDP-binding"/>
</dbReference>
<feature type="compositionally biased region" description="Basic residues" evidence="4">
    <location>
        <begin position="9"/>
        <end position="22"/>
    </location>
</feature>
<evidence type="ECO:0000256" key="3">
    <source>
        <dbReference type="ARBA" id="ARBA00023052"/>
    </source>
</evidence>
<dbReference type="Proteomes" id="UP000588098">
    <property type="component" value="Unassembled WGS sequence"/>
</dbReference>
<dbReference type="CDD" id="cd02000">
    <property type="entry name" value="TPP_E1_PDC_ADC_BCADC"/>
    <property type="match status" value="1"/>
</dbReference>
<dbReference type="EC" id="1.2.4.1" evidence="6"/>
<dbReference type="PANTHER" id="PTHR43380:SF1">
    <property type="entry name" value="2-OXOISOVALERATE DEHYDROGENASE SUBUNIT ALPHA, MITOCHONDRIAL"/>
    <property type="match status" value="1"/>
</dbReference>
<keyword evidence="2 6" id="KW-0560">Oxidoreductase</keyword>
<dbReference type="SUPFAM" id="SSF52518">
    <property type="entry name" value="Thiamin diphosphate-binding fold (THDP-binding)"/>
    <property type="match status" value="1"/>
</dbReference>
<sequence length="383" mass="42563">MTVDSTAARKPRRSSSTKRTRAKQPTADQPELVQLLTPEGERVEHPDYSIDLTPDELRGLYRDMVLTRRFDAEATTLQRQGELGLWASLLGQEAAQIGSGRALRDDDYVFPTYREHGVAWCRNVDPTNLLGMFRGVNNGGWDPSTNNFHLYTIVIGSQTLHATGYAMGVAKDGADSAVIAYFGDGASSQGDVAEAFTFSAVYNAPVVFFCQNNQWAISEPTERQTRVPLYQRAQGYGFPGVRVDGNDVLACLAVTRAALERARSGQGPMLIEAFTYRMGAHTTSDDPTKYRADEERELWEAKDPILRLRAYLAAENLADEDFFTTLEQESDALAKRVRDAVRSMPDPDNMAIFEHIYADGHALVDEERAQFAAYQASFAQEGH</sequence>
<dbReference type="PANTHER" id="PTHR43380">
    <property type="entry name" value="2-OXOISOVALERATE DEHYDROGENASE SUBUNIT ALPHA, MITOCHONDRIAL"/>
    <property type="match status" value="1"/>
</dbReference>
<gene>
    <name evidence="6" type="ORF">FHS42_001048</name>
</gene>
<feature type="region of interest" description="Disordered" evidence="4">
    <location>
        <begin position="1"/>
        <end position="31"/>
    </location>
</feature>
<dbReference type="InterPro" id="IPR001017">
    <property type="entry name" value="DH_E1"/>
</dbReference>
<evidence type="ECO:0000256" key="4">
    <source>
        <dbReference type="SAM" id="MobiDB-lite"/>
    </source>
</evidence>
<dbReference type="Pfam" id="PF00676">
    <property type="entry name" value="E1_dh"/>
    <property type="match status" value="1"/>
</dbReference>